<evidence type="ECO:0000313" key="2">
    <source>
        <dbReference type="EMBL" id="TWF43445.1"/>
    </source>
</evidence>
<dbReference type="RefSeq" id="WP_145643613.1">
    <property type="nucleotide sequence ID" value="NZ_VIWP01000019.1"/>
</dbReference>
<organism evidence="2 3">
    <name type="scientific">Neorhizobium alkalisoli</name>
    <dbReference type="NCBI Taxonomy" id="528178"/>
    <lineage>
        <taxon>Bacteria</taxon>
        <taxon>Pseudomonadati</taxon>
        <taxon>Pseudomonadota</taxon>
        <taxon>Alphaproteobacteria</taxon>
        <taxon>Hyphomicrobiales</taxon>
        <taxon>Rhizobiaceae</taxon>
        <taxon>Rhizobium/Agrobacterium group</taxon>
        <taxon>Neorhizobium</taxon>
    </lineage>
</organism>
<proteinExistence type="predicted"/>
<dbReference type="Proteomes" id="UP000320653">
    <property type="component" value="Unassembled WGS sequence"/>
</dbReference>
<evidence type="ECO:0000313" key="3">
    <source>
        <dbReference type="Proteomes" id="UP000320653"/>
    </source>
</evidence>
<reference evidence="2 3" key="1">
    <citation type="submission" date="2019-06" db="EMBL/GenBank/DDBJ databases">
        <title>Sorghum-associated microbial communities from plants grown in Nebraska, USA.</title>
        <authorList>
            <person name="Schachtman D."/>
        </authorList>
    </citation>
    <scope>NUCLEOTIDE SEQUENCE [LARGE SCALE GENOMIC DNA]</scope>
    <source>
        <strain evidence="2 3">1225</strain>
    </source>
</reference>
<name>A0A561PZB4_9HYPH</name>
<evidence type="ECO:0000256" key="1">
    <source>
        <dbReference type="SAM" id="Phobius"/>
    </source>
</evidence>
<protein>
    <submittedName>
        <fullName evidence="2">Uncharacterized protein</fullName>
    </submittedName>
</protein>
<feature type="transmembrane region" description="Helical" evidence="1">
    <location>
        <begin position="60"/>
        <end position="80"/>
    </location>
</feature>
<feature type="transmembrane region" description="Helical" evidence="1">
    <location>
        <begin position="26"/>
        <end position="48"/>
    </location>
</feature>
<comment type="caution">
    <text evidence="2">The sequence shown here is derived from an EMBL/GenBank/DDBJ whole genome shotgun (WGS) entry which is preliminary data.</text>
</comment>
<accession>A0A561PZB4</accession>
<sequence length="312" mass="34077">MPQSLWLFVFTAVVYGLQNIPGPDGVLMILLASMWPLVTINAGFVFMAVEALTGRVSMGWLLPVVLYFGGNIVIAGISNLQLSQFEQAVEQYNATKLIPFSPATDSLLIKTQANIAPAPRSLVANYDIPVVFTQDLSTREKQITALRVGVDPLCKQLWRDQAAGKGNRRIFGYLDHSRKHSPLVQNMCTYQQPQSPQGRMVTVTANPPVVDDSFLLMTNKQTITVTSTTGLTTNLLYADATPLSWFPLPFGGCFRGPGDNKSRCEFGLLRVFSVPAMGGTHSATDLLAKALSIKASIATERRDKIRSTQAPN</sequence>
<dbReference type="OrthoDB" id="7431989at2"/>
<keyword evidence="3" id="KW-1185">Reference proteome</keyword>
<gene>
    <name evidence="2" type="ORF">FHW37_11918</name>
</gene>
<dbReference type="AlphaFoldDB" id="A0A561PZB4"/>
<keyword evidence="1" id="KW-1133">Transmembrane helix</keyword>
<keyword evidence="1" id="KW-0472">Membrane</keyword>
<dbReference type="EMBL" id="VIWP01000019">
    <property type="protein sequence ID" value="TWF43445.1"/>
    <property type="molecule type" value="Genomic_DNA"/>
</dbReference>
<keyword evidence="1" id="KW-0812">Transmembrane</keyword>